<keyword evidence="2" id="KW-0812">Transmembrane</keyword>
<dbReference type="VEuPathDB" id="FungiDB:AeMF1_021045"/>
<dbReference type="EMBL" id="VJMJ01000009">
    <property type="protein sequence ID" value="KAF0744425.1"/>
    <property type="molecule type" value="Genomic_DNA"/>
</dbReference>
<dbReference type="Proteomes" id="UP000481153">
    <property type="component" value="Unassembled WGS sequence"/>
</dbReference>
<feature type="compositionally biased region" description="Acidic residues" evidence="1">
    <location>
        <begin position="186"/>
        <end position="199"/>
    </location>
</feature>
<organism evidence="3 4">
    <name type="scientific">Aphanomyces euteiches</name>
    <dbReference type="NCBI Taxonomy" id="100861"/>
    <lineage>
        <taxon>Eukaryota</taxon>
        <taxon>Sar</taxon>
        <taxon>Stramenopiles</taxon>
        <taxon>Oomycota</taxon>
        <taxon>Saprolegniomycetes</taxon>
        <taxon>Saprolegniales</taxon>
        <taxon>Verrucalvaceae</taxon>
        <taxon>Aphanomyces</taxon>
    </lineage>
</organism>
<dbReference type="AlphaFoldDB" id="A0A6G0XVJ7"/>
<accession>A0A6G0XVJ7</accession>
<sequence length="199" mass="21962">MLRSLGESPAVGIVTGCAIAATVLLCLAVAFYIKLRREKRRNTMSLNSTVVETAYHEMPITSPLPYRSNNVAPLRTQQSLQTSYSDQLRSNTTTLSESVFVDPQHSEVGPNDSYIGSGVWMTTMESSSFSNVQPWKSVVDKRGCDNLSMISVEMSVISVEADFDEMVDLFDKAGPPNNRKIHSESEDTTEDEECEPSPV</sequence>
<gene>
    <name evidence="3" type="ORF">Ae201684_000905</name>
</gene>
<keyword evidence="4" id="KW-1185">Reference proteome</keyword>
<reference evidence="3 4" key="1">
    <citation type="submission" date="2019-07" db="EMBL/GenBank/DDBJ databases">
        <title>Genomics analysis of Aphanomyces spp. identifies a new class of oomycete effector associated with host adaptation.</title>
        <authorList>
            <person name="Gaulin E."/>
        </authorList>
    </citation>
    <scope>NUCLEOTIDE SEQUENCE [LARGE SCALE GENOMIC DNA]</scope>
    <source>
        <strain evidence="3 4">ATCC 201684</strain>
    </source>
</reference>
<evidence type="ECO:0000313" key="3">
    <source>
        <dbReference type="EMBL" id="KAF0744425.1"/>
    </source>
</evidence>
<keyword evidence="2" id="KW-1133">Transmembrane helix</keyword>
<name>A0A6G0XVJ7_9STRA</name>
<comment type="caution">
    <text evidence="3">The sequence shown here is derived from an EMBL/GenBank/DDBJ whole genome shotgun (WGS) entry which is preliminary data.</text>
</comment>
<keyword evidence="2" id="KW-0472">Membrane</keyword>
<feature type="region of interest" description="Disordered" evidence="1">
    <location>
        <begin position="172"/>
        <end position="199"/>
    </location>
</feature>
<protein>
    <submittedName>
        <fullName evidence="3">Uncharacterized protein</fullName>
    </submittedName>
</protein>
<proteinExistence type="predicted"/>
<feature type="transmembrane region" description="Helical" evidence="2">
    <location>
        <begin position="12"/>
        <end position="33"/>
    </location>
</feature>
<evidence type="ECO:0000256" key="2">
    <source>
        <dbReference type="SAM" id="Phobius"/>
    </source>
</evidence>
<evidence type="ECO:0000256" key="1">
    <source>
        <dbReference type="SAM" id="MobiDB-lite"/>
    </source>
</evidence>
<evidence type="ECO:0000313" key="4">
    <source>
        <dbReference type="Proteomes" id="UP000481153"/>
    </source>
</evidence>